<keyword evidence="2" id="KW-0812">Transmembrane</keyword>
<feature type="compositionally biased region" description="Pro residues" evidence="1">
    <location>
        <begin position="130"/>
        <end position="143"/>
    </location>
</feature>
<dbReference type="Gene3D" id="3.20.20.370">
    <property type="entry name" value="Glycoside hydrolase/deacetylase"/>
    <property type="match status" value="1"/>
</dbReference>
<keyword evidence="2" id="KW-1133">Transmembrane helix</keyword>
<dbReference type="AlphaFoldDB" id="A0A832A1W7"/>
<feature type="region of interest" description="Disordered" evidence="1">
    <location>
        <begin position="72"/>
        <end position="143"/>
    </location>
</feature>
<dbReference type="Pfam" id="PF04748">
    <property type="entry name" value="Polysacc_deac_2"/>
    <property type="match status" value="1"/>
</dbReference>
<dbReference type="InterPro" id="IPR011330">
    <property type="entry name" value="Glyco_hydro/deAcase_b/a-brl"/>
</dbReference>
<feature type="compositionally biased region" description="Basic residues" evidence="1">
    <location>
        <begin position="1"/>
        <end position="10"/>
    </location>
</feature>
<evidence type="ECO:0000313" key="3">
    <source>
        <dbReference type="EMBL" id="HFK96356.1"/>
    </source>
</evidence>
<dbReference type="PANTHER" id="PTHR30105">
    <property type="entry name" value="UNCHARACTERIZED YIBQ-RELATED"/>
    <property type="match status" value="1"/>
</dbReference>
<reference evidence="3" key="1">
    <citation type="journal article" date="2020" name="mSystems">
        <title>Genome- and Community-Level Interaction Insights into Carbon Utilization and Element Cycling Functions of Hydrothermarchaeota in Hydrothermal Sediment.</title>
        <authorList>
            <person name="Zhou Z."/>
            <person name="Liu Y."/>
            <person name="Xu W."/>
            <person name="Pan J."/>
            <person name="Luo Z.H."/>
            <person name="Li M."/>
        </authorList>
    </citation>
    <scope>NUCLEOTIDE SEQUENCE [LARGE SCALE GENOMIC DNA]</scope>
    <source>
        <strain evidence="3">SpSt-456</strain>
    </source>
</reference>
<dbReference type="GO" id="GO:0005975">
    <property type="term" value="P:carbohydrate metabolic process"/>
    <property type="evidence" value="ECO:0007669"/>
    <property type="project" value="InterPro"/>
</dbReference>
<feature type="region of interest" description="Disordered" evidence="1">
    <location>
        <begin position="1"/>
        <end position="38"/>
    </location>
</feature>
<comment type="caution">
    <text evidence="3">The sequence shown here is derived from an EMBL/GenBank/DDBJ whole genome shotgun (WGS) entry which is preliminary data.</text>
</comment>
<keyword evidence="2" id="KW-0472">Membrane</keyword>
<gene>
    <name evidence="3" type="ORF">ENS06_03400</name>
</gene>
<dbReference type="InterPro" id="IPR006837">
    <property type="entry name" value="Divergent_DAC"/>
</dbReference>
<accession>A0A832A1W7</accession>
<proteinExistence type="predicted"/>
<organism evidence="3">
    <name type="scientific">Desulfacinum infernum</name>
    <dbReference type="NCBI Taxonomy" id="35837"/>
    <lineage>
        <taxon>Bacteria</taxon>
        <taxon>Pseudomonadati</taxon>
        <taxon>Thermodesulfobacteriota</taxon>
        <taxon>Syntrophobacteria</taxon>
        <taxon>Syntrophobacterales</taxon>
        <taxon>Syntrophobacteraceae</taxon>
        <taxon>Desulfacinum</taxon>
    </lineage>
</organism>
<sequence length="378" mass="40950">MASTQGKKRPAGAPVRGAAAQRSRRSPAGSAGAQRKQPKDSVFLPLVTVWVVILFLLVTLLYWTRGNPFRAVPSGVKGKETASVAVPRPEKQASSEKPSPAKRSNAETEEDDSRDGEKPKGNAVVASVPSVPPGPPVAPVPPKKPPVARVALVIDDFGHDVKIARKFIHLPLPMTFSVLPHLPHTEEVAALAAAHGHEVMLHMPMEPHGYPKTDPGRGALLVAMTPQQIVSEIDKALKENPYARGINNHMGSKFTEDPQAMKIVLRHLKDRGFYYLDSYTSPHSVGLSVAQELGMPCMKRDIFLDHEPTEAFVRRQVEELIRRAKVEGQAVAIGHPHPVTLKVLEQKAETFEKEGIEVVPLKKLLEGAATENGATAGA</sequence>
<name>A0A832A1W7_9BACT</name>
<dbReference type="SUPFAM" id="SSF88713">
    <property type="entry name" value="Glycoside hydrolase/deacetylase"/>
    <property type="match status" value="1"/>
</dbReference>
<dbReference type="EMBL" id="DSTK01000012">
    <property type="protein sequence ID" value="HFK96356.1"/>
    <property type="molecule type" value="Genomic_DNA"/>
</dbReference>
<evidence type="ECO:0000256" key="2">
    <source>
        <dbReference type="SAM" id="Phobius"/>
    </source>
</evidence>
<protein>
    <submittedName>
        <fullName evidence="3">Divergent polysaccharide deacetylase family protein</fullName>
    </submittedName>
</protein>
<feature type="transmembrane region" description="Helical" evidence="2">
    <location>
        <begin position="42"/>
        <end position="63"/>
    </location>
</feature>
<evidence type="ECO:0000256" key="1">
    <source>
        <dbReference type="SAM" id="MobiDB-lite"/>
    </source>
</evidence>
<dbReference type="PANTHER" id="PTHR30105:SF2">
    <property type="entry name" value="DIVERGENT POLYSACCHARIDE DEACETYLASE SUPERFAMILY"/>
    <property type="match status" value="1"/>
</dbReference>
<feature type="compositionally biased region" description="Low complexity" evidence="1">
    <location>
        <begin position="11"/>
        <end position="20"/>
    </location>
</feature>
<dbReference type="CDD" id="cd10936">
    <property type="entry name" value="CE4_DAC2"/>
    <property type="match status" value="1"/>
</dbReference>